<dbReference type="CDD" id="cd02232">
    <property type="entry name" value="cupin_ARD"/>
    <property type="match status" value="1"/>
</dbReference>
<evidence type="ECO:0000256" key="2">
    <source>
        <dbReference type="ARBA" id="ARBA00022490"/>
    </source>
</evidence>
<feature type="binding site" evidence="11">
    <location>
        <position position="86"/>
    </location>
    <ligand>
        <name>Fe(2+)</name>
        <dbReference type="ChEBI" id="CHEBI:29033"/>
        <note>for iron-dependent acireductone dioxygenase activity</note>
    </ligand>
</feature>
<comment type="function">
    <text evidence="11">Catalyzes 2 different reactions between oxygen and the acireductone 1,2-dihydroxy-3-keto-5-methylthiopentene (DHK-MTPene) depending upon the metal bound in the active site. Fe-containing acireductone dioxygenase (Fe-ARD) produces formate and 2-keto-4-methylthiobutyrate (KMTB), the alpha-ketoacid precursor of methionine in the methionine recycle pathway. Ni-containing acireductone dioxygenase (Ni-ARD) produces methylthiopropionate, carbon monoxide and formate, and does not lie on the methionine recycle pathway.</text>
</comment>
<keyword evidence="10 11" id="KW-0539">Nucleus</keyword>
<dbReference type="HAMAP" id="MF_03154">
    <property type="entry name" value="Salvage_MtnD_euk"/>
    <property type="match status" value="1"/>
</dbReference>
<dbReference type="InterPro" id="IPR014710">
    <property type="entry name" value="RmlC-like_jellyroll"/>
</dbReference>
<comment type="catalytic activity">
    <reaction evidence="1 11">
        <text>1,2-dihydroxy-5-(methylsulfanyl)pent-1-en-3-one + O2 = 4-methylsulfanyl-2-oxobutanoate + formate + 2 H(+)</text>
        <dbReference type="Rhea" id="RHEA:24504"/>
        <dbReference type="ChEBI" id="CHEBI:15378"/>
        <dbReference type="ChEBI" id="CHEBI:15379"/>
        <dbReference type="ChEBI" id="CHEBI:15740"/>
        <dbReference type="ChEBI" id="CHEBI:16723"/>
        <dbReference type="ChEBI" id="CHEBI:49252"/>
        <dbReference type="EC" id="1.13.11.54"/>
    </reaction>
</comment>
<dbReference type="OrthoDB" id="1867259at2759"/>
<dbReference type="InParanoid" id="G0VGG2"/>
<dbReference type="InterPro" id="IPR004313">
    <property type="entry name" value="ARD"/>
</dbReference>
<evidence type="ECO:0000313" key="12">
    <source>
        <dbReference type="EMBL" id="CCC70583.1"/>
    </source>
</evidence>
<keyword evidence="5 11" id="KW-0479">Metal-binding</keyword>
<dbReference type="Proteomes" id="UP000001640">
    <property type="component" value="Chromosome 6"/>
</dbReference>
<dbReference type="Gene3D" id="2.60.120.10">
    <property type="entry name" value="Jelly Rolls"/>
    <property type="match status" value="1"/>
</dbReference>
<dbReference type="EC" id="1.13.11.53" evidence="11"/>
<evidence type="ECO:0000256" key="1">
    <source>
        <dbReference type="ARBA" id="ARBA00000428"/>
    </source>
</evidence>
<evidence type="ECO:0000256" key="5">
    <source>
        <dbReference type="ARBA" id="ARBA00022723"/>
    </source>
</evidence>
<reference key="2">
    <citation type="submission" date="2011-08" db="EMBL/GenBank/DDBJ databases">
        <title>Genome sequence of Naumovozyma castellii.</title>
        <authorList>
            <person name="Gordon J.L."/>
            <person name="Armisen D."/>
            <person name="Proux-Wera E."/>
            <person name="OhEigeartaigh S.S."/>
            <person name="Byrne K.P."/>
            <person name="Wolfe K.H."/>
        </authorList>
    </citation>
    <scope>NUCLEOTIDE SEQUENCE</scope>
    <source>
        <strain>Type strain:CBS 4309</strain>
    </source>
</reference>
<dbReference type="GO" id="GO:0019509">
    <property type="term" value="P:L-methionine salvage from methylthioadenosine"/>
    <property type="evidence" value="ECO:0007669"/>
    <property type="project" value="UniProtKB-UniRule"/>
</dbReference>
<evidence type="ECO:0000256" key="10">
    <source>
        <dbReference type="ARBA" id="ARBA00023242"/>
    </source>
</evidence>
<evidence type="ECO:0000313" key="13">
    <source>
        <dbReference type="Proteomes" id="UP000001640"/>
    </source>
</evidence>
<evidence type="ECO:0000256" key="3">
    <source>
        <dbReference type="ARBA" id="ARBA00022596"/>
    </source>
</evidence>
<keyword evidence="6 11" id="KW-0223">Dioxygenase</keyword>
<dbReference type="Pfam" id="PF03079">
    <property type="entry name" value="ARD"/>
    <property type="match status" value="1"/>
</dbReference>
<keyword evidence="8 11" id="KW-0408">Iron</keyword>
<dbReference type="InterPro" id="IPR011051">
    <property type="entry name" value="RmlC_Cupin_sf"/>
</dbReference>
<keyword evidence="3 11" id="KW-0533">Nickel</keyword>
<dbReference type="GO" id="GO:0005506">
    <property type="term" value="F:iron ion binding"/>
    <property type="evidence" value="ECO:0007669"/>
    <property type="project" value="UniProtKB-UniRule"/>
</dbReference>
<comment type="cofactor">
    <cofactor evidence="11">
        <name>Fe(2+)</name>
        <dbReference type="ChEBI" id="CHEBI:29033"/>
    </cofactor>
    <cofactor evidence="11">
        <name>Ni(2+)</name>
        <dbReference type="ChEBI" id="CHEBI:49786"/>
    </cofactor>
    <text evidence="11">Binds either 1 Fe or Ni cation per monomer. Iron-binding promotes an acireductone dioxygenase reaction producing 2-keto-4-methylthiobutyrate, while nickel-binding promotes an acireductone dioxygenase reaction producing 3-(methylsulfanyl)propanoate.</text>
</comment>
<evidence type="ECO:0000256" key="9">
    <source>
        <dbReference type="ARBA" id="ARBA00023167"/>
    </source>
</evidence>
<evidence type="ECO:0000256" key="11">
    <source>
        <dbReference type="HAMAP-Rule" id="MF_03154"/>
    </source>
</evidence>
<dbReference type="eggNOG" id="KOG2107">
    <property type="taxonomic scope" value="Eukaryota"/>
</dbReference>
<comment type="catalytic activity">
    <reaction evidence="11">
        <text>1,2-dihydroxy-5-(methylsulfanyl)pent-1-en-3-one + O2 = 3-(methylsulfanyl)propanoate + CO + formate + 2 H(+)</text>
        <dbReference type="Rhea" id="RHEA:14161"/>
        <dbReference type="ChEBI" id="CHEBI:15378"/>
        <dbReference type="ChEBI" id="CHEBI:15379"/>
        <dbReference type="ChEBI" id="CHEBI:15740"/>
        <dbReference type="ChEBI" id="CHEBI:17245"/>
        <dbReference type="ChEBI" id="CHEBI:49016"/>
        <dbReference type="ChEBI" id="CHEBI:49252"/>
        <dbReference type="EC" id="1.13.11.53"/>
    </reaction>
</comment>
<evidence type="ECO:0000256" key="4">
    <source>
        <dbReference type="ARBA" id="ARBA00022605"/>
    </source>
</evidence>
<dbReference type="KEGG" id="ncs:NCAS_0F00990"/>
<organism evidence="12 13">
    <name type="scientific">Naumovozyma castellii</name>
    <name type="common">Yeast</name>
    <name type="synonym">Saccharomyces castellii</name>
    <dbReference type="NCBI Taxonomy" id="27288"/>
    <lineage>
        <taxon>Eukaryota</taxon>
        <taxon>Fungi</taxon>
        <taxon>Dikarya</taxon>
        <taxon>Ascomycota</taxon>
        <taxon>Saccharomycotina</taxon>
        <taxon>Saccharomycetes</taxon>
        <taxon>Saccharomycetales</taxon>
        <taxon>Saccharomycetaceae</taxon>
        <taxon>Naumovozyma</taxon>
    </lineage>
</organism>
<dbReference type="FunFam" id="2.60.120.10:FF:000099">
    <property type="entry name" value="1,2-dihydroxy-3-keto-5-methylthiopentene dioxygenase"/>
    <property type="match status" value="1"/>
</dbReference>
<dbReference type="EMBL" id="HE576757">
    <property type="protein sequence ID" value="CCC70583.1"/>
    <property type="molecule type" value="Genomic_DNA"/>
</dbReference>
<evidence type="ECO:0000256" key="8">
    <source>
        <dbReference type="ARBA" id="ARBA00023004"/>
    </source>
</evidence>
<dbReference type="GO" id="GO:0010309">
    <property type="term" value="F:acireductone dioxygenase [iron(II)-requiring] activity"/>
    <property type="evidence" value="ECO:0007669"/>
    <property type="project" value="UniProtKB-UniRule"/>
</dbReference>
<keyword evidence="9 11" id="KW-0486">Methionine biosynthesis</keyword>
<protein>
    <recommendedName>
        <fullName evidence="11">Acireductone dioxygenase</fullName>
    </recommendedName>
    <alternativeName>
        <fullName evidence="11">Acireductone dioxygenase (Fe(2+)-requiring)</fullName>
        <shortName evidence="11">ARD'</shortName>
        <shortName evidence="11">Fe-ARD</shortName>
        <ecNumber evidence="11">1.13.11.54</ecNumber>
    </alternativeName>
    <alternativeName>
        <fullName evidence="11">Acireductone dioxygenase (Ni(2+)-requiring)</fullName>
        <shortName evidence="11">ARD</shortName>
        <shortName evidence="11">Ni-ARD</shortName>
        <ecNumber evidence="11">1.13.11.53</ecNumber>
    </alternativeName>
</protein>
<dbReference type="HOGENOM" id="CLU_090154_1_1_1"/>
<dbReference type="UniPathway" id="UPA00904">
    <property type="reaction ID" value="UER00878"/>
</dbReference>
<dbReference type="InterPro" id="IPR027496">
    <property type="entry name" value="ARD_euk"/>
</dbReference>
<comment type="similarity">
    <text evidence="11">Belongs to the acireductone dioxygenase (ARD) family.</text>
</comment>
<name>G0VGG2_NAUCA</name>
<dbReference type="RefSeq" id="XP_003676938.1">
    <property type="nucleotide sequence ID" value="XM_003676890.1"/>
</dbReference>
<dbReference type="GO" id="GO:0005634">
    <property type="term" value="C:nucleus"/>
    <property type="evidence" value="ECO:0007669"/>
    <property type="project" value="UniProtKB-SubCell"/>
</dbReference>
<comment type="pathway">
    <text evidence="11">Amino-acid biosynthesis; L-methionine biosynthesis via salvage pathway; L-methionine from S-methyl-5-thio-alpha-D-ribose 1-phosphate: step 5/6.</text>
</comment>
<dbReference type="GO" id="GO:0010308">
    <property type="term" value="F:acireductone dioxygenase (Ni2+-requiring) activity"/>
    <property type="evidence" value="ECO:0007669"/>
    <property type="project" value="UniProtKB-UniRule"/>
</dbReference>
<evidence type="ECO:0000256" key="7">
    <source>
        <dbReference type="ARBA" id="ARBA00023002"/>
    </source>
</evidence>
<dbReference type="PANTHER" id="PTHR23418:SF0">
    <property type="entry name" value="ACIREDUCTONE DIOXYGENASE"/>
    <property type="match status" value="1"/>
</dbReference>
<gene>
    <name evidence="12" type="primary">NCAS0F00990</name>
    <name evidence="11" type="synonym">ADI1</name>
    <name evidence="12" type="ordered locus">NCAS_0F00990</name>
</gene>
<feature type="binding site" evidence="11">
    <location>
        <position position="86"/>
    </location>
    <ligand>
        <name>Ni(2+)</name>
        <dbReference type="ChEBI" id="CHEBI:49786"/>
        <note>for nickel-dependent acireductone dioxygenase activity</note>
    </ligand>
</feature>
<feature type="binding site" evidence="11">
    <location>
        <position position="132"/>
    </location>
    <ligand>
        <name>Ni(2+)</name>
        <dbReference type="ChEBI" id="CHEBI:49786"/>
        <note>for nickel-dependent acireductone dioxygenase activity</note>
    </ligand>
</feature>
<evidence type="ECO:0000256" key="6">
    <source>
        <dbReference type="ARBA" id="ARBA00022964"/>
    </source>
</evidence>
<keyword evidence="2 11" id="KW-0963">Cytoplasm</keyword>
<feature type="binding site" evidence="11">
    <location>
        <position position="92"/>
    </location>
    <ligand>
        <name>Fe(2+)</name>
        <dbReference type="ChEBI" id="CHEBI:29033"/>
        <note>for iron-dependent acireductone dioxygenase activity</note>
    </ligand>
</feature>
<dbReference type="PANTHER" id="PTHR23418">
    <property type="entry name" value="ACIREDUCTONE DIOXYGENASE"/>
    <property type="match status" value="1"/>
</dbReference>
<dbReference type="AlphaFoldDB" id="G0VGG2"/>
<dbReference type="STRING" id="1064592.G0VGG2"/>
<dbReference type="GO" id="GO:0005737">
    <property type="term" value="C:cytoplasm"/>
    <property type="evidence" value="ECO:0007669"/>
    <property type="project" value="UniProtKB-SubCell"/>
</dbReference>
<dbReference type="SUPFAM" id="SSF51182">
    <property type="entry name" value="RmlC-like cupins"/>
    <property type="match status" value="1"/>
</dbReference>
<keyword evidence="13" id="KW-1185">Reference proteome</keyword>
<feature type="binding site" evidence="11">
    <location>
        <position position="132"/>
    </location>
    <ligand>
        <name>Fe(2+)</name>
        <dbReference type="ChEBI" id="CHEBI:29033"/>
        <note>for iron-dependent acireductone dioxygenase activity</note>
    </ligand>
</feature>
<keyword evidence="4 11" id="KW-0028">Amino-acid biosynthesis</keyword>
<reference evidence="12 13" key="1">
    <citation type="journal article" date="2011" name="Proc. Natl. Acad. Sci. U.S.A.">
        <title>Evolutionary erosion of yeast sex chromosomes by mating-type switching accidents.</title>
        <authorList>
            <person name="Gordon J.L."/>
            <person name="Armisen D."/>
            <person name="Proux-Wera E."/>
            <person name="Oheigeartaigh S.S."/>
            <person name="Byrne K.P."/>
            <person name="Wolfe K.H."/>
        </authorList>
    </citation>
    <scope>NUCLEOTIDE SEQUENCE [LARGE SCALE GENOMIC DNA]</scope>
    <source>
        <strain evidence="13">ATCC 76901 / BCRC 22586 / CBS 4309 / NBRC 1992 / NRRL Y-12630</strain>
    </source>
</reference>
<dbReference type="GeneID" id="96904231"/>
<feature type="binding site" evidence="11">
    <location>
        <position position="88"/>
    </location>
    <ligand>
        <name>Ni(2+)</name>
        <dbReference type="ChEBI" id="CHEBI:49786"/>
        <note>for nickel-dependent acireductone dioxygenase activity</note>
    </ligand>
</feature>
<proteinExistence type="inferred from homology"/>
<keyword evidence="7 11" id="KW-0560">Oxidoreductase</keyword>
<dbReference type="FunCoup" id="G0VGG2">
    <property type="interactions" value="314"/>
</dbReference>
<dbReference type="GO" id="GO:0016151">
    <property type="term" value="F:nickel cation binding"/>
    <property type="evidence" value="ECO:0007669"/>
    <property type="project" value="UniProtKB-UniRule"/>
</dbReference>
<accession>G0VGG2</accession>
<comment type="subcellular location">
    <subcellularLocation>
        <location evidence="11">Cytoplasm</location>
    </subcellularLocation>
    <subcellularLocation>
        <location evidence="11">Nucleus</location>
    </subcellularLocation>
</comment>
<dbReference type="OMA" id="NNYIKLM"/>
<sequence length="178" mass="20815">MVEAYVHDNDNKIDFREPHNSGVAVSLERLAKLGIVAKYLEKIDDVELLAKERNYKNRDTVKLSKKTFNNDETLLLNQLNIFYQEHLHEDEEIRYCIEGSGYFDIKDTFTNEWIRCKVSPGDLLIVPAGIYHRFTLTTDNFIKALRLFKDEPKWQAHNKSGDTDQMSVRKQYLESIGN</sequence>
<feature type="binding site" evidence="11">
    <location>
        <position position="88"/>
    </location>
    <ligand>
        <name>Fe(2+)</name>
        <dbReference type="ChEBI" id="CHEBI:29033"/>
        <note>for iron-dependent acireductone dioxygenase activity</note>
    </ligand>
</feature>
<feature type="binding site" evidence="11">
    <location>
        <position position="92"/>
    </location>
    <ligand>
        <name>Ni(2+)</name>
        <dbReference type="ChEBI" id="CHEBI:49786"/>
        <note>for nickel-dependent acireductone dioxygenase activity</note>
    </ligand>
</feature>
<dbReference type="EC" id="1.13.11.54" evidence="11"/>